<reference evidence="10 11" key="1">
    <citation type="submission" date="2018-05" db="EMBL/GenBank/DDBJ databases">
        <title>Genome sequencing of Flavobacterium sp. HYN0049.</title>
        <authorList>
            <person name="Yi H."/>
            <person name="Baek C."/>
        </authorList>
    </citation>
    <scope>NUCLEOTIDE SEQUENCE [LARGE SCALE GENOMIC DNA]</scope>
    <source>
        <strain evidence="10 11">HYN0049</strain>
    </source>
</reference>
<dbReference type="OrthoDB" id="9768177at2"/>
<keyword evidence="2 7" id="KW-0813">Transport</keyword>
<dbReference type="KEGG" id="fpal:HYN49_00725"/>
<evidence type="ECO:0000256" key="2">
    <source>
        <dbReference type="ARBA" id="ARBA00022448"/>
    </source>
</evidence>
<keyword evidence="4 7" id="KW-0812">Transmembrane</keyword>
<dbReference type="GO" id="GO:0009279">
    <property type="term" value="C:cell outer membrane"/>
    <property type="evidence" value="ECO:0007669"/>
    <property type="project" value="UniProtKB-SubCell"/>
</dbReference>
<protein>
    <submittedName>
        <fullName evidence="10">SusC/RagA family TonB-linked outer membrane protein</fullName>
    </submittedName>
</protein>
<feature type="domain" description="TonB-dependent receptor plug" evidence="9">
    <location>
        <begin position="116"/>
        <end position="224"/>
    </location>
</feature>
<organism evidence="10 11">
    <name type="scientific">Flavobacterium pallidum</name>
    <dbReference type="NCBI Taxonomy" id="2172098"/>
    <lineage>
        <taxon>Bacteria</taxon>
        <taxon>Pseudomonadati</taxon>
        <taxon>Bacteroidota</taxon>
        <taxon>Flavobacteriia</taxon>
        <taxon>Flavobacteriales</taxon>
        <taxon>Flavobacteriaceae</taxon>
        <taxon>Flavobacterium</taxon>
    </lineage>
</organism>
<evidence type="ECO:0000256" key="3">
    <source>
        <dbReference type="ARBA" id="ARBA00022452"/>
    </source>
</evidence>
<dbReference type="InterPro" id="IPR039426">
    <property type="entry name" value="TonB-dep_rcpt-like"/>
</dbReference>
<keyword evidence="6 7" id="KW-0998">Cell outer membrane</keyword>
<dbReference type="Pfam" id="PF07715">
    <property type="entry name" value="Plug"/>
    <property type="match status" value="1"/>
</dbReference>
<dbReference type="Gene3D" id="2.170.130.10">
    <property type="entry name" value="TonB-dependent receptor, plug domain"/>
    <property type="match status" value="1"/>
</dbReference>
<dbReference type="SUPFAM" id="SSF49464">
    <property type="entry name" value="Carboxypeptidase regulatory domain-like"/>
    <property type="match status" value="1"/>
</dbReference>
<evidence type="ECO:0000313" key="10">
    <source>
        <dbReference type="EMBL" id="AWI24532.1"/>
    </source>
</evidence>
<sequence>MRSKFKWIFALLLAFSVQVTFAQEKTVTGTVKDNEGFPLPGVTVTVAGTNKGANTDIDGKYSIVAAQGQSLVFTYVSMATQTITVGASSTIDVKLVPAQTDLEIVTINTGYKSTTQRKNPTAVSTISIDAIEERANASVIQNLQGQVSGLNISTGSGQPGADSTIILRGVGTINGNVEPLFVVDGVPVDEDGFRSINQNDISTITVLKDAAATSIYGNRGGNGVIVITTKKAKYGDKMTLKYSSQFGVTELQGLNIELMNSRQMLKLEQQYGGGVGGNLSDAEIDAIANQTNTYWTDYLFRKGTTQSHDLSISTGSENSSNFTSLGYFEQEGIFINTNFKRFSARNNFTGKSADNTFNISANFSRSNGIDGAGSNAIFFAPFSAALRGLPYLSPFDADGSVTSDGGIAPGDDNAVTADKIPYVLLNSAKMNTDVEDEFKLYTSLSASYNFAKNLTASVQLGVDYSDYTTLEILHPNSILGPFQITGQSNTNFGGTQSEASTRDFRFNNTTSLNYNNTFGKHTIDVTAYVEYNKAHYSGINFTARGLDPRIVGTGAAFVNVNTIELGQEIYTPSIGSFKVQEGLFSYFGNLQYDYDSKYVFNASVRRDASFRFVDDNKWGTFWSLGGAWNIDQEAFLKDKTALNMLKLRASYGTSGNQRIQNAQYSALNLTRSLYSQGAGYNSNPSTFASQLGNVDLQWEDLAQANIGIDFGLWKNKLSGNVDVYRKVTTDLFQKRPISWVNGTSEIDANIGAMENKGIEATLKYVVYDKNDWNISVNGNFSYNKNKIRELPKSYEGIADDGSSAPLMEGEAIGSFYVIRYAGVNPANGNALFLNADGDLTEQLSQADRVKTGKSVYPVWQGGFGTNIGYKGFEFTTQWSWLADVYRNNLDMGTVEETSTISDGGNRSTSVLTAWQNPGDITTVPRVGNPFNSIDYINSTDRYLEDASFLRLRNVSLGYTFNKDLLKKTPFTALKFFIQGENLLTFSSYRGWDAEAGFRTTDRGNYPTPKIFTLGATINF</sequence>
<dbReference type="Gene3D" id="2.40.170.20">
    <property type="entry name" value="TonB-dependent receptor, beta-barrel domain"/>
    <property type="match status" value="1"/>
</dbReference>
<dbReference type="EMBL" id="CP029187">
    <property type="protein sequence ID" value="AWI24532.1"/>
    <property type="molecule type" value="Genomic_DNA"/>
</dbReference>
<dbReference type="InterPro" id="IPR037066">
    <property type="entry name" value="Plug_dom_sf"/>
</dbReference>
<dbReference type="NCBIfam" id="TIGR04057">
    <property type="entry name" value="SusC_RagA_signa"/>
    <property type="match status" value="1"/>
</dbReference>
<evidence type="ECO:0000256" key="7">
    <source>
        <dbReference type="PROSITE-ProRule" id="PRU01360"/>
    </source>
</evidence>
<proteinExistence type="inferred from homology"/>
<evidence type="ECO:0000259" key="9">
    <source>
        <dbReference type="Pfam" id="PF07715"/>
    </source>
</evidence>
<comment type="similarity">
    <text evidence="7">Belongs to the TonB-dependent receptor family.</text>
</comment>
<dbReference type="PROSITE" id="PS52016">
    <property type="entry name" value="TONB_DEPENDENT_REC_3"/>
    <property type="match status" value="1"/>
</dbReference>
<feature type="chain" id="PRO_5015577320" evidence="8">
    <location>
        <begin position="23"/>
        <end position="1019"/>
    </location>
</feature>
<evidence type="ECO:0000256" key="1">
    <source>
        <dbReference type="ARBA" id="ARBA00004571"/>
    </source>
</evidence>
<gene>
    <name evidence="10" type="ORF">HYN49_00725</name>
</gene>
<name>A0A2S1SDT9_9FLAO</name>
<dbReference type="NCBIfam" id="TIGR04056">
    <property type="entry name" value="OMP_RagA_SusC"/>
    <property type="match status" value="1"/>
</dbReference>
<dbReference type="InterPro" id="IPR008969">
    <property type="entry name" value="CarboxyPept-like_regulatory"/>
</dbReference>
<dbReference type="Pfam" id="PF13715">
    <property type="entry name" value="CarbopepD_reg_2"/>
    <property type="match status" value="1"/>
</dbReference>
<dbReference type="InterPro" id="IPR012910">
    <property type="entry name" value="Plug_dom"/>
</dbReference>
<keyword evidence="8" id="KW-0732">Signal</keyword>
<evidence type="ECO:0000313" key="11">
    <source>
        <dbReference type="Proteomes" id="UP000244937"/>
    </source>
</evidence>
<evidence type="ECO:0000256" key="8">
    <source>
        <dbReference type="SAM" id="SignalP"/>
    </source>
</evidence>
<dbReference type="RefSeq" id="WP_108902331.1">
    <property type="nucleotide sequence ID" value="NZ_CP029187.1"/>
</dbReference>
<evidence type="ECO:0000256" key="6">
    <source>
        <dbReference type="ARBA" id="ARBA00023237"/>
    </source>
</evidence>
<dbReference type="InterPro" id="IPR023996">
    <property type="entry name" value="TonB-dep_OMP_SusC/RagA"/>
</dbReference>
<dbReference type="Gene3D" id="2.60.40.1120">
    <property type="entry name" value="Carboxypeptidase-like, regulatory domain"/>
    <property type="match status" value="1"/>
</dbReference>
<dbReference type="SUPFAM" id="SSF56935">
    <property type="entry name" value="Porins"/>
    <property type="match status" value="1"/>
</dbReference>
<feature type="signal peptide" evidence="8">
    <location>
        <begin position="1"/>
        <end position="22"/>
    </location>
</feature>
<evidence type="ECO:0000256" key="5">
    <source>
        <dbReference type="ARBA" id="ARBA00023136"/>
    </source>
</evidence>
<accession>A0A2S1SDT9</accession>
<dbReference type="InterPro" id="IPR023997">
    <property type="entry name" value="TonB-dep_OMP_SusC/RagA_CS"/>
</dbReference>
<dbReference type="InterPro" id="IPR036942">
    <property type="entry name" value="Beta-barrel_TonB_sf"/>
</dbReference>
<keyword evidence="11" id="KW-1185">Reference proteome</keyword>
<comment type="subcellular location">
    <subcellularLocation>
        <location evidence="1 7">Cell outer membrane</location>
        <topology evidence="1 7">Multi-pass membrane protein</topology>
    </subcellularLocation>
</comment>
<dbReference type="Proteomes" id="UP000244937">
    <property type="component" value="Chromosome"/>
</dbReference>
<keyword evidence="3 7" id="KW-1134">Transmembrane beta strand</keyword>
<keyword evidence="5 7" id="KW-0472">Membrane</keyword>
<dbReference type="AlphaFoldDB" id="A0A2S1SDT9"/>
<evidence type="ECO:0000256" key="4">
    <source>
        <dbReference type="ARBA" id="ARBA00022692"/>
    </source>
</evidence>